<evidence type="ECO:0000256" key="3">
    <source>
        <dbReference type="ARBA" id="ARBA00022741"/>
    </source>
</evidence>
<evidence type="ECO:0000256" key="2">
    <source>
        <dbReference type="ARBA" id="ARBA00017872"/>
    </source>
</evidence>
<dbReference type="InterPro" id="IPR004540">
    <property type="entry name" value="Transl_elong_EFG/EF2"/>
</dbReference>
<dbReference type="InterPro" id="IPR031157">
    <property type="entry name" value="G_TR_CS"/>
</dbReference>
<dbReference type="CDD" id="cd01434">
    <property type="entry name" value="EFG_mtEFG1_IV"/>
    <property type="match status" value="1"/>
</dbReference>
<keyword evidence="3 8" id="KW-0547">Nucleotide-binding</keyword>
<dbReference type="EMBL" id="CP100595">
    <property type="protein sequence ID" value="UTJ06023.1"/>
    <property type="molecule type" value="Genomic_DNA"/>
</dbReference>
<dbReference type="InterPro" id="IPR053905">
    <property type="entry name" value="EF-G-like_DII"/>
</dbReference>
<dbReference type="CDD" id="cd01886">
    <property type="entry name" value="EF-G"/>
    <property type="match status" value="1"/>
</dbReference>
<dbReference type="Pfam" id="PF22042">
    <property type="entry name" value="EF-G_D2"/>
    <property type="match status" value="1"/>
</dbReference>
<dbReference type="NCBIfam" id="TIGR00484">
    <property type="entry name" value="EF-G"/>
    <property type="match status" value="1"/>
</dbReference>
<dbReference type="Pfam" id="PF00009">
    <property type="entry name" value="GTP_EFTU"/>
    <property type="match status" value="1"/>
</dbReference>
<accession>A0ABY5E5L2</accession>
<dbReference type="PROSITE" id="PS00301">
    <property type="entry name" value="G_TR_1"/>
    <property type="match status" value="1"/>
</dbReference>
<dbReference type="InterPro" id="IPR035647">
    <property type="entry name" value="EFG_III/V"/>
</dbReference>
<dbReference type="InterPro" id="IPR005517">
    <property type="entry name" value="Transl_elong_EFG/EF2_IV"/>
</dbReference>
<dbReference type="Proteomes" id="UP001060012">
    <property type="component" value="Chromosome"/>
</dbReference>
<evidence type="ECO:0000256" key="5">
    <source>
        <dbReference type="ARBA" id="ARBA00022917"/>
    </source>
</evidence>
<dbReference type="Gene3D" id="3.40.50.300">
    <property type="entry name" value="P-loop containing nucleotide triphosphate hydrolases"/>
    <property type="match status" value="1"/>
</dbReference>
<dbReference type="Gene3D" id="3.30.230.10">
    <property type="match status" value="1"/>
</dbReference>
<name>A0ABY5E5L2_9BACT</name>
<comment type="function">
    <text evidence="7 8">Catalyzes the GTP-dependent ribosomal translocation step during translation elongation. During this step, the ribosome changes from the pre-translocational (PRE) to the post-translocational (POST) state as the newly formed A-site-bound peptidyl-tRNA and P-site-bound deacylated tRNA move to the P and E sites, respectively. Catalyzes the coordinated movement of the two tRNA molecules, the mRNA and conformational changes in the ribosome.</text>
</comment>
<evidence type="ECO:0000256" key="6">
    <source>
        <dbReference type="ARBA" id="ARBA00023134"/>
    </source>
</evidence>
<dbReference type="SUPFAM" id="SSF54980">
    <property type="entry name" value="EF-G C-terminal domain-like"/>
    <property type="match status" value="2"/>
</dbReference>
<evidence type="ECO:0000256" key="8">
    <source>
        <dbReference type="HAMAP-Rule" id="MF_00054"/>
    </source>
</evidence>
<dbReference type="Gene3D" id="2.40.30.10">
    <property type="entry name" value="Translation factors"/>
    <property type="match status" value="1"/>
</dbReference>
<comment type="subcellular location">
    <subcellularLocation>
        <location evidence="8">Cytoplasm</location>
    </subcellularLocation>
</comment>
<dbReference type="CDD" id="cd03713">
    <property type="entry name" value="EFG_mtEFG_C"/>
    <property type="match status" value="1"/>
</dbReference>
<dbReference type="CDD" id="cd16262">
    <property type="entry name" value="EFG_III"/>
    <property type="match status" value="1"/>
</dbReference>
<dbReference type="InterPro" id="IPR009022">
    <property type="entry name" value="EFG_III"/>
</dbReference>
<keyword evidence="11" id="KW-1185">Reference proteome</keyword>
<dbReference type="NCBIfam" id="TIGR00231">
    <property type="entry name" value="small_GTP"/>
    <property type="match status" value="1"/>
</dbReference>
<dbReference type="SMART" id="SM00889">
    <property type="entry name" value="EFG_IV"/>
    <property type="match status" value="1"/>
</dbReference>
<evidence type="ECO:0000256" key="7">
    <source>
        <dbReference type="ARBA" id="ARBA00024731"/>
    </source>
</evidence>
<dbReference type="Gene3D" id="3.30.70.870">
    <property type="entry name" value="Elongation Factor G (Translational Gtpase), domain 3"/>
    <property type="match status" value="1"/>
</dbReference>
<evidence type="ECO:0000259" key="9">
    <source>
        <dbReference type="PROSITE" id="PS51722"/>
    </source>
</evidence>
<dbReference type="InterPro" id="IPR020568">
    <property type="entry name" value="Ribosomal_Su5_D2-typ_SF"/>
</dbReference>
<evidence type="ECO:0000256" key="4">
    <source>
        <dbReference type="ARBA" id="ARBA00022768"/>
    </source>
</evidence>
<dbReference type="PANTHER" id="PTHR43261:SF1">
    <property type="entry name" value="RIBOSOME-RELEASING FACTOR 2, MITOCHONDRIAL"/>
    <property type="match status" value="1"/>
</dbReference>
<dbReference type="Gene3D" id="3.30.70.240">
    <property type="match status" value="1"/>
</dbReference>
<feature type="binding site" evidence="8">
    <location>
        <begin position="141"/>
        <end position="144"/>
    </location>
    <ligand>
        <name>GTP</name>
        <dbReference type="ChEBI" id="CHEBI:37565"/>
    </ligand>
</feature>
<dbReference type="InterPro" id="IPR000640">
    <property type="entry name" value="EFG_V-like"/>
</dbReference>
<dbReference type="InterPro" id="IPR047872">
    <property type="entry name" value="EFG_IV"/>
</dbReference>
<keyword evidence="5 8" id="KW-0648">Protein biosynthesis</keyword>
<keyword evidence="8" id="KW-0963">Cytoplasm</keyword>
<gene>
    <name evidence="8 10" type="primary">fusA</name>
    <name evidence="10" type="ORF">NJU99_12290</name>
</gene>
<dbReference type="PRINTS" id="PR00315">
    <property type="entry name" value="ELONGATNFCT"/>
</dbReference>
<proteinExistence type="inferred from homology"/>
<keyword evidence="4 8" id="KW-0251">Elongation factor</keyword>
<dbReference type="InterPro" id="IPR009000">
    <property type="entry name" value="Transl_B-barrel_sf"/>
</dbReference>
<evidence type="ECO:0000256" key="1">
    <source>
        <dbReference type="ARBA" id="ARBA00005870"/>
    </source>
</evidence>
<dbReference type="HAMAP" id="MF_00054_B">
    <property type="entry name" value="EF_G_EF_2_B"/>
    <property type="match status" value="1"/>
</dbReference>
<dbReference type="InterPro" id="IPR027417">
    <property type="entry name" value="P-loop_NTPase"/>
</dbReference>
<organism evidence="10 11">
    <name type="scientific">Arcobacter roscoffensis</name>
    <dbReference type="NCBI Taxonomy" id="2961520"/>
    <lineage>
        <taxon>Bacteria</taxon>
        <taxon>Pseudomonadati</taxon>
        <taxon>Campylobacterota</taxon>
        <taxon>Epsilonproteobacteria</taxon>
        <taxon>Campylobacterales</taxon>
        <taxon>Arcobacteraceae</taxon>
        <taxon>Arcobacter</taxon>
    </lineage>
</organism>
<feature type="binding site" evidence="8">
    <location>
        <begin position="17"/>
        <end position="24"/>
    </location>
    <ligand>
        <name>GTP</name>
        <dbReference type="ChEBI" id="CHEBI:37565"/>
    </ligand>
</feature>
<dbReference type="SUPFAM" id="SSF52540">
    <property type="entry name" value="P-loop containing nucleoside triphosphate hydrolases"/>
    <property type="match status" value="1"/>
</dbReference>
<dbReference type="SMART" id="SM00838">
    <property type="entry name" value="EFG_C"/>
    <property type="match status" value="1"/>
</dbReference>
<protein>
    <recommendedName>
        <fullName evidence="2 8">Elongation factor G</fullName>
        <shortName evidence="8">EF-G</shortName>
    </recommendedName>
</protein>
<dbReference type="NCBIfam" id="NF009381">
    <property type="entry name" value="PRK12740.1-5"/>
    <property type="match status" value="1"/>
</dbReference>
<feature type="binding site" evidence="8">
    <location>
        <begin position="87"/>
        <end position="91"/>
    </location>
    <ligand>
        <name>GTP</name>
        <dbReference type="ChEBI" id="CHEBI:37565"/>
    </ligand>
</feature>
<dbReference type="PROSITE" id="PS51722">
    <property type="entry name" value="G_TR_2"/>
    <property type="match status" value="1"/>
</dbReference>
<dbReference type="RefSeq" id="WP_254576204.1">
    <property type="nucleotide sequence ID" value="NZ_CP100595.1"/>
</dbReference>
<comment type="similarity">
    <text evidence="1 8">Belongs to the TRAFAC class translation factor GTPase superfamily. Classic translation factor GTPase family. EF-G/EF-2 subfamily.</text>
</comment>
<dbReference type="InterPro" id="IPR041095">
    <property type="entry name" value="EFG_II"/>
</dbReference>
<dbReference type="Pfam" id="PF14492">
    <property type="entry name" value="EFG_III"/>
    <property type="match status" value="1"/>
</dbReference>
<dbReference type="CDD" id="cd04088">
    <property type="entry name" value="EFG_mtEFG_II"/>
    <property type="match status" value="1"/>
</dbReference>
<dbReference type="SUPFAM" id="SSF50447">
    <property type="entry name" value="Translation proteins"/>
    <property type="match status" value="1"/>
</dbReference>
<sequence>MARKTPLNRVRNIGIAAHIDAGKTTTTERILFYTGVSHKIGEVHDGAATMDWMEQEQERGITITSAATTCHWTHPKSKEDLQINIIDTPGHVDFTIEVERSMRVLDGAVAVFCSVGGVQPQSETVWRQANKYKVPRMIFVNKMDRTGADFFNVEKQVAERLKANPIPIQLPIGAEEDFQGVVDLVQMKAIVWDQDAAMGSNYHVEEIPADLLDQAEEYREKMIEAAAESSEELMEKYFEEGELSEDEIVAGLKAACLNMTITPMTCGTAFKNKGVQTLLDAVAMYLPAPTEVADINGETQDGEAVIVPSTDEGEVAALAFKIMTDPFVGQLTFTRVYRGQLESGTYVMNSTKMKKERIGRLLQMHANNREEVSQLYAGEIGAVVGLKSTITGDTLASDKDPVILERMEFPEPVISVAVEPKTKADQEKMGIALGKLAEEDPSFRVNTDEESGQTIISGMGELHLEILVDRMKREFKVEAEVGAPQVAYRETIKNPVKNEYKYAKQSGGKGQYGHVYLDINPLPADSEDNFKFHNAIKGGSVPKEYIPAVQKGCEEAMAGGILAGYPMVNIEVTLYDGSYHDVDSSEMAFKLAASMGFKEGCRTAAAQPIILEPMMKVEIETPEEYMGDVIGDCNKRRGQVQSMDERAGVKLVTAMVPLSEMFGYSTDLRSMTQGRATYGMLFDNYAEVPKNVSEEIISKRNG</sequence>
<feature type="domain" description="Tr-type G" evidence="9">
    <location>
        <begin position="8"/>
        <end position="290"/>
    </location>
</feature>
<evidence type="ECO:0000313" key="10">
    <source>
        <dbReference type="EMBL" id="UTJ06023.1"/>
    </source>
</evidence>
<dbReference type="InterPro" id="IPR005225">
    <property type="entry name" value="Small_GTP-bd"/>
</dbReference>
<dbReference type="Pfam" id="PF00679">
    <property type="entry name" value="EFG_C"/>
    <property type="match status" value="1"/>
</dbReference>
<dbReference type="InterPro" id="IPR014721">
    <property type="entry name" value="Ribsml_uS5_D2-typ_fold_subgr"/>
</dbReference>
<dbReference type="GO" id="GO:0003746">
    <property type="term" value="F:translation elongation factor activity"/>
    <property type="evidence" value="ECO:0007669"/>
    <property type="project" value="UniProtKB-KW"/>
</dbReference>
<dbReference type="SUPFAM" id="SSF54211">
    <property type="entry name" value="Ribosomal protein S5 domain 2-like"/>
    <property type="match status" value="1"/>
</dbReference>
<evidence type="ECO:0000313" key="11">
    <source>
        <dbReference type="Proteomes" id="UP001060012"/>
    </source>
</evidence>
<dbReference type="InterPro" id="IPR000795">
    <property type="entry name" value="T_Tr_GTP-bd_dom"/>
</dbReference>
<reference evidence="10" key="1">
    <citation type="submission" date="2022-07" db="EMBL/GenBank/DDBJ databases">
        <title>Arcobacter roscoffensis sp. nov., a marine bacterium isolated from coastal seawater collected from Roscoff, France.</title>
        <authorList>
            <person name="Pascual J."/>
            <person name="Lepeaux C."/>
            <person name="Methner A."/>
            <person name="Overmann J."/>
        </authorList>
    </citation>
    <scope>NUCLEOTIDE SEQUENCE</scope>
    <source>
        <strain evidence="10">ARW1-2F2</strain>
    </source>
</reference>
<dbReference type="Pfam" id="PF03764">
    <property type="entry name" value="EFG_IV"/>
    <property type="match status" value="1"/>
</dbReference>
<dbReference type="PANTHER" id="PTHR43261">
    <property type="entry name" value="TRANSLATION ELONGATION FACTOR G-RELATED"/>
    <property type="match status" value="1"/>
</dbReference>
<keyword evidence="6 8" id="KW-0342">GTP-binding</keyword>
<dbReference type="InterPro" id="IPR035649">
    <property type="entry name" value="EFG_V"/>
</dbReference>